<gene>
    <name evidence="1" type="ORF">EUBSIR_01314</name>
</gene>
<keyword evidence="2" id="KW-1185">Reference proteome</keyword>
<proteinExistence type="predicted"/>
<sequence length="123" mass="14577">MIDIEEKEEFVIIFYKKDDGTEPAKEFLDGLDNKMRAKMIRTVELLRDYGYELREPYSKHLNNGIFELRAKVSTDITRVLYFFVSGRKAILTHGFVKKTQKTPQSEIEKAENYRRDYLSKNKS</sequence>
<name>B0MN98_9FIRM</name>
<dbReference type="Proteomes" id="UP000005326">
    <property type="component" value="Unassembled WGS sequence"/>
</dbReference>
<protein>
    <submittedName>
        <fullName evidence="1">Toxin-antitoxin system, toxin component, RelE family</fullName>
    </submittedName>
</protein>
<dbReference type="AlphaFoldDB" id="B0MN98"/>
<reference evidence="1" key="1">
    <citation type="submission" date="2007-10" db="EMBL/GenBank/DDBJ databases">
        <authorList>
            <person name="Fulton L."/>
            <person name="Clifton S."/>
            <person name="Fulton B."/>
            <person name="Xu J."/>
            <person name="Minx P."/>
            <person name="Pepin K.H."/>
            <person name="Johnson M."/>
            <person name="Thiruvilangam P."/>
            <person name="Bhonagiri V."/>
            <person name="Nash W.E."/>
            <person name="Mardis E.R."/>
            <person name="Wilson R.K."/>
        </authorList>
    </citation>
    <scope>NUCLEOTIDE SEQUENCE [LARGE SCALE GENOMIC DNA]</scope>
    <source>
        <strain evidence="1">DSM 15702</strain>
    </source>
</reference>
<dbReference type="InterPro" id="IPR009241">
    <property type="entry name" value="HigB-like"/>
</dbReference>
<evidence type="ECO:0000313" key="2">
    <source>
        <dbReference type="Proteomes" id="UP000005326"/>
    </source>
</evidence>
<accession>B0MN98</accession>
<comment type="caution">
    <text evidence="1">The sequence shown here is derived from an EMBL/GenBank/DDBJ whole genome shotgun (WGS) entry which is preliminary data.</text>
</comment>
<reference evidence="1" key="2">
    <citation type="submission" date="2014-06" db="EMBL/GenBank/DDBJ databases">
        <title>Draft genome sequence of Eubacterium siraeum (DSM 15702).</title>
        <authorList>
            <person name="Sudarsanam P."/>
            <person name="Ley R."/>
            <person name="Guruge J."/>
            <person name="Turnbaugh P.J."/>
            <person name="Mahowald M."/>
            <person name="Liep D."/>
            <person name="Gordon J."/>
        </authorList>
    </citation>
    <scope>NUCLEOTIDE SEQUENCE</scope>
    <source>
        <strain evidence="1">DSM 15702</strain>
    </source>
</reference>
<dbReference type="EMBL" id="ABCA03000045">
    <property type="protein sequence ID" value="EDS00830.1"/>
    <property type="molecule type" value="Genomic_DNA"/>
</dbReference>
<dbReference type="Pfam" id="PF05973">
    <property type="entry name" value="Gp49"/>
    <property type="match status" value="1"/>
</dbReference>
<organism evidence="1 2">
    <name type="scientific">[Eubacterium] siraeum DSM 15702</name>
    <dbReference type="NCBI Taxonomy" id="428128"/>
    <lineage>
        <taxon>Bacteria</taxon>
        <taxon>Bacillati</taxon>
        <taxon>Bacillota</taxon>
        <taxon>Clostridia</taxon>
        <taxon>Eubacteriales</taxon>
        <taxon>Oscillospiraceae</taxon>
        <taxon>Oscillospiraceae incertae sedis</taxon>
    </lineage>
</organism>
<evidence type="ECO:0000313" key="1">
    <source>
        <dbReference type="EMBL" id="EDS00830.1"/>
    </source>
</evidence>